<name>A0A089Z1C0_9PSED</name>
<gene>
    <name evidence="2" type="ORF">LT40_19995</name>
</gene>
<dbReference type="KEGG" id="prh:LT40_19995"/>
<dbReference type="InterPro" id="IPR018958">
    <property type="entry name" value="Knr4/Smi1-like_dom"/>
</dbReference>
<protein>
    <submittedName>
        <fullName evidence="2">Cell wall assembly protein</fullName>
    </submittedName>
</protein>
<dbReference type="EMBL" id="CP009533">
    <property type="protein sequence ID" value="AIS19545.1"/>
    <property type="molecule type" value="Genomic_DNA"/>
</dbReference>
<reference evidence="2 3" key="1">
    <citation type="journal article" date="2015" name="J. Biotechnol.">
        <title>Complete genome sequence of Pseudomonas rhizosphaerae IH5T (=DSM 16299T), a phosphate-solubilizing rhizobacterium for bacterial biofertilizer.</title>
        <authorList>
            <person name="Kwak Y."/>
            <person name="Jung B.K."/>
            <person name="Shin J.H."/>
        </authorList>
    </citation>
    <scope>NUCLEOTIDE SEQUENCE [LARGE SCALE GENOMIC DNA]</scope>
    <source>
        <strain evidence="2">DSM 16299</strain>
    </source>
</reference>
<evidence type="ECO:0000313" key="3">
    <source>
        <dbReference type="Proteomes" id="UP000029499"/>
    </source>
</evidence>
<dbReference type="HOGENOM" id="CLU_113681_0_0_6"/>
<dbReference type="RefSeq" id="WP_043192861.1">
    <property type="nucleotide sequence ID" value="NZ_CP009533.1"/>
</dbReference>
<dbReference type="OrthoDB" id="6933666at2"/>
<proteinExistence type="predicted"/>
<feature type="domain" description="Knr4/Smi1-like" evidence="1">
    <location>
        <begin position="29"/>
        <end position="181"/>
    </location>
</feature>
<evidence type="ECO:0000313" key="2">
    <source>
        <dbReference type="EMBL" id="AIS19545.1"/>
    </source>
</evidence>
<dbReference type="Pfam" id="PF09346">
    <property type="entry name" value="SMI1_KNR4"/>
    <property type="match status" value="1"/>
</dbReference>
<evidence type="ECO:0000259" key="1">
    <source>
        <dbReference type="Pfam" id="PF09346"/>
    </source>
</evidence>
<sequence>MSIVEQFHSGLKAALPAASQTELAFATGASPTQLDALKEVYPDCPDSLLQLLAKVNGTHWQKYEKGEVSVLILGSDIAEYPYYLRSVEQILEDHAANDKSIADIYDDFFLENPEMVDKRIDAEVSLGQRLCFSHCMNNGGTSTLFIDFNPTSKGTKGQVIRFVHDPDEYVVIADSFDAYLKMLIDDKFAFILED</sequence>
<dbReference type="STRING" id="216142.LT40_19995"/>
<dbReference type="AlphaFoldDB" id="A0A089Z1C0"/>
<dbReference type="eggNOG" id="COG4282">
    <property type="taxonomic scope" value="Bacteria"/>
</dbReference>
<dbReference type="Gene3D" id="3.40.1580.10">
    <property type="entry name" value="SMI1/KNR4-like"/>
    <property type="match status" value="1"/>
</dbReference>
<dbReference type="SUPFAM" id="SSF160631">
    <property type="entry name" value="SMI1/KNR4-like"/>
    <property type="match status" value="1"/>
</dbReference>
<dbReference type="Proteomes" id="UP000029499">
    <property type="component" value="Chromosome"/>
</dbReference>
<dbReference type="InterPro" id="IPR037883">
    <property type="entry name" value="Knr4/Smi1-like_sf"/>
</dbReference>
<accession>A0A089Z1C0</accession>
<organism evidence="2 3">
    <name type="scientific">Pseudomonas rhizosphaerae</name>
    <dbReference type="NCBI Taxonomy" id="216142"/>
    <lineage>
        <taxon>Bacteria</taxon>
        <taxon>Pseudomonadati</taxon>
        <taxon>Pseudomonadota</taxon>
        <taxon>Gammaproteobacteria</taxon>
        <taxon>Pseudomonadales</taxon>
        <taxon>Pseudomonadaceae</taxon>
        <taxon>Pseudomonas</taxon>
    </lineage>
</organism>
<keyword evidence="3" id="KW-1185">Reference proteome</keyword>